<gene>
    <name evidence="2" type="ORF">GCM10011609_26670</name>
</gene>
<feature type="domain" description="VWFA" evidence="1">
    <location>
        <begin position="44"/>
        <end position="216"/>
    </location>
</feature>
<accession>A0ABQ2HQE0</accession>
<name>A0ABQ2HQE0_9PSEU</name>
<dbReference type="InterPro" id="IPR002035">
    <property type="entry name" value="VWF_A"/>
</dbReference>
<dbReference type="Pfam" id="PF13768">
    <property type="entry name" value="VWA_3"/>
    <property type="match status" value="1"/>
</dbReference>
<dbReference type="Gene3D" id="1.20.120.1690">
    <property type="match status" value="1"/>
</dbReference>
<reference evidence="3" key="1">
    <citation type="journal article" date="2019" name="Int. J. Syst. Evol. Microbiol.">
        <title>The Global Catalogue of Microorganisms (GCM) 10K type strain sequencing project: providing services to taxonomists for standard genome sequencing and annotation.</title>
        <authorList>
            <consortium name="The Broad Institute Genomics Platform"/>
            <consortium name="The Broad Institute Genome Sequencing Center for Infectious Disease"/>
            <person name="Wu L."/>
            <person name="Ma J."/>
        </authorList>
    </citation>
    <scope>NUCLEOTIDE SEQUENCE [LARGE SCALE GENOMIC DNA]</scope>
    <source>
        <strain evidence="3">CGMCC 4.7319</strain>
    </source>
</reference>
<keyword evidence="3" id="KW-1185">Reference proteome</keyword>
<comment type="caution">
    <text evidence="2">The sequence shown here is derived from an EMBL/GenBank/DDBJ whole genome shotgun (WGS) entry which is preliminary data.</text>
</comment>
<dbReference type="Proteomes" id="UP000597656">
    <property type="component" value="Unassembled WGS sequence"/>
</dbReference>
<organism evidence="2 3">
    <name type="scientific">Lentzea pudingi</name>
    <dbReference type="NCBI Taxonomy" id="1789439"/>
    <lineage>
        <taxon>Bacteria</taxon>
        <taxon>Bacillati</taxon>
        <taxon>Actinomycetota</taxon>
        <taxon>Actinomycetes</taxon>
        <taxon>Pseudonocardiales</taxon>
        <taxon>Pseudonocardiaceae</taxon>
        <taxon>Lentzea</taxon>
    </lineage>
</organism>
<dbReference type="SMART" id="SM00327">
    <property type="entry name" value="VWA"/>
    <property type="match status" value="1"/>
</dbReference>
<dbReference type="InterPro" id="IPR036465">
    <property type="entry name" value="vWFA_dom_sf"/>
</dbReference>
<evidence type="ECO:0000313" key="3">
    <source>
        <dbReference type="Proteomes" id="UP000597656"/>
    </source>
</evidence>
<protein>
    <submittedName>
        <fullName evidence="2">VWA domain-containing protein</fullName>
    </submittedName>
</protein>
<dbReference type="PANTHER" id="PTHR45737:SF6">
    <property type="entry name" value="VON WILLEBRAND FACTOR A DOMAIN-CONTAINING PROTEIN 5A"/>
    <property type="match status" value="1"/>
</dbReference>
<dbReference type="PROSITE" id="PS50234">
    <property type="entry name" value="VWFA"/>
    <property type="match status" value="1"/>
</dbReference>
<dbReference type="EMBL" id="BMNC01000003">
    <property type="protein sequence ID" value="GGM88589.1"/>
    <property type="molecule type" value="Genomic_DNA"/>
</dbReference>
<sequence>MSESPDFTLRVDHNRYLPEGQRSIDAVISVSTAGERRGPAPTAAQVIMIDCSSSMSGDKMVQARRATATAIKMLNDGVAFAVVAGTNSARMAYPADRTMVIASPQTRKEAAKAVGRLDPNGGTAIGTWLDLANELLAGQPAEIKHGILLTDGHNEHQTEEELAAALRRCRDRFVCHSLGVGRHWAAEPLRAVADALHGDANGLPDERALPDVFRAMAEDFMSTAVGNVALRVWTPRGSRVRFLKQVYPNTLDLTDRRTEVSALVGDYPAGSWGAETRDFHLSVELPAGNVLDDEVLAARVHVVAGGREIGRGLVEAMWTDDPVQSTKIAPMVAHYTGQVELDQVMQEGIGALRDGRTDEATVKLGRAAQIADESNREPVLDAIKGVAEIIDAKTARIRLRGRMEDVDAEMALLESRKTERWQRSDGGS</sequence>
<evidence type="ECO:0000313" key="2">
    <source>
        <dbReference type="EMBL" id="GGM88589.1"/>
    </source>
</evidence>
<proteinExistence type="predicted"/>
<dbReference type="RefSeq" id="WP_189154984.1">
    <property type="nucleotide sequence ID" value="NZ_BMNC01000003.1"/>
</dbReference>
<dbReference type="PANTHER" id="PTHR45737">
    <property type="entry name" value="VON WILLEBRAND FACTOR A DOMAIN-CONTAINING PROTEIN 5A"/>
    <property type="match status" value="1"/>
</dbReference>
<dbReference type="SUPFAM" id="SSF53300">
    <property type="entry name" value="vWA-like"/>
    <property type="match status" value="1"/>
</dbReference>
<dbReference type="CDD" id="cd00198">
    <property type="entry name" value="vWFA"/>
    <property type="match status" value="1"/>
</dbReference>
<evidence type="ECO:0000259" key="1">
    <source>
        <dbReference type="PROSITE" id="PS50234"/>
    </source>
</evidence>
<dbReference type="Gene3D" id="3.40.50.410">
    <property type="entry name" value="von Willebrand factor, type A domain"/>
    <property type="match status" value="1"/>
</dbReference>
<dbReference type="Gene3D" id="2.60.40.3670">
    <property type="match status" value="1"/>
</dbReference>